<name>A0A1W0WMI3_HYPEX</name>
<gene>
    <name evidence="2" type="ORF">BV898_09542</name>
</gene>
<reference evidence="3" key="1">
    <citation type="submission" date="2017-01" db="EMBL/GenBank/DDBJ databases">
        <title>Comparative genomics of anhydrobiosis in the tardigrade Hypsibius dujardini.</title>
        <authorList>
            <person name="Yoshida Y."/>
            <person name="Koutsovoulos G."/>
            <person name="Laetsch D."/>
            <person name="Stevens L."/>
            <person name="Kumar S."/>
            <person name="Horikawa D."/>
            <person name="Ishino K."/>
            <person name="Komine S."/>
            <person name="Tomita M."/>
            <person name="Blaxter M."/>
            <person name="Arakawa K."/>
        </authorList>
    </citation>
    <scope>NUCLEOTIDE SEQUENCE [LARGE SCALE GENOMIC DNA]</scope>
    <source>
        <strain evidence="3">Z151</strain>
    </source>
</reference>
<dbReference type="Proteomes" id="UP000192578">
    <property type="component" value="Unassembled WGS sequence"/>
</dbReference>
<feature type="signal peptide" evidence="1">
    <location>
        <begin position="1"/>
        <end position="25"/>
    </location>
</feature>
<dbReference type="InterPro" id="IPR036426">
    <property type="entry name" value="Bulb-type_lectin_dom_sf"/>
</dbReference>
<evidence type="ECO:0000256" key="1">
    <source>
        <dbReference type="SAM" id="SignalP"/>
    </source>
</evidence>
<evidence type="ECO:0000313" key="2">
    <source>
        <dbReference type="EMBL" id="OQV16399.1"/>
    </source>
</evidence>
<keyword evidence="1" id="KW-0732">Signal</keyword>
<evidence type="ECO:0000313" key="3">
    <source>
        <dbReference type="Proteomes" id="UP000192578"/>
    </source>
</evidence>
<dbReference type="EMBL" id="MTYJ01000075">
    <property type="protein sequence ID" value="OQV16399.1"/>
    <property type="molecule type" value="Genomic_DNA"/>
</dbReference>
<feature type="chain" id="PRO_5013094071" description="Bulb-type lectin domain-containing protein" evidence="1">
    <location>
        <begin position="26"/>
        <end position="178"/>
    </location>
</feature>
<keyword evidence="3" id="KW-1185">Reference proteome</keyword>
<dbReference type="AlphaFoldDB" id="A0A1W0WMI3"/>
<organism evidence="2 3">
    <name type="scientific">Hypsibius exemplaris</name>
    <name type="common">Freshwater tardigrade</name>
    <dbReference type="NCBI Taxonomy" id="2072580"/>
    <lineage>
        <taxon>Eukaryota</taxon>
        <taxon>Metazoa</taxon>
        <taxon>Ecdysozoa</taxon>
        <taxon>Tardigrada</taxon>
        <taxon>Eutardigrada</taxon>
        <taxon>Parachela</taxon>
        <taxon>Hypsibioidea</taxon>
        <taxon>Hypsibiidae</taxon>
        <taxon>Hypsibius</taxon>
    </lineage>
</organism>
<accession>A0A1W0WMI3</accession>
<protein>
    <recommendedName>
        <fullName evidence="4">Bulb-type lectin domain-containing protein</fullName>
    </recommendedName>
</protein>
<dbReference type="Gene3D" id="2.90.10.30">
    <property type="match status" value="1"/>
</dbReference>
<dbReference type="OrthoDB" id="4062651at2759"/>
<proteinExistence type="predicted"/>
<dbReference type="SUPFAM" id="SSF51110">
    <property type="entry name" value="alpha-D-mannose-specific plant lectins"/>
    <property type="match status" value="1"/>
</dbReference>
<sequence>MTRPGYLLTLMIGFILTTSSVVVESAEEPDTPEEKGDRLASEESMQASVVYFSCWTGYLVEEPNGPASPATRRNLVLYRVEGAGKPMISVWATSTHILFSKPISLMVIQNGDLVLKNQLGIDVWRLGTAGAKFIGNSLYVLDGRGGTLCLKLTAEAACVWTSLDWNNVVLAFPTRKTG</sequence>
<comment type="caution">
    <text evidence="2">The sequence shown here is derived from an EMBL/GenBank/DDBJ whole genome shotgun (WGS) entry which is preliminary data.</text>
</comment>
<evidence type="ECO:0008006" key="4">
    <source>
        <dbReference type="Google" id="ProtNLM"/>
    </source>
</evidence>